<accession>A0ABS2PII6</accession>
<gene>
    <name evidence="1" type="ORF">JOC31_000041</name>
</gene>
<evidence type="ECO:0000313" key="2">
    <source>
        <dbReference type="Proteomes" id="UP000809081"/>
    </source>
</evidence>
<comment type="caution">
    <text evidence="1">The sequence shown here is derived from an EMBL/GenBank/DDBJ whole genome shotgun (WGS) entry which is preliminary data.</text>
</comment>
<protein>
    <submittedName>
        <fullName evidence="1">Uncharacterized protein</fullName>
    </submittedName>
</protein>
<organism evidence="1 2">
    <name type="scientific">Streptococcus saliviloxodontae</name>
    <dbReference type="NCBI Taxonomy" id="1349416"/>
    <lineage>
        <taxon>Bacteria</taxon>
        <taxon>Bacillati</taxon>
        <taxon>Bacillota</taxon>
        <taxon>Bacilli</taxon>
        <taxon>Lactobacillales</taxon>
        <taxon>Streptococcaceae</taxon>
        <taxon>Streptococcus</taxon>
    </lineage>
</organism>
<keyword evidence="2" id="KW-1185">Reference proteome</keyword>
<evidence type="ECO:0000313" key="1">
    <source>
        <dbReference type="EMBL" id="MBM7635250.1"/>
    </source>
</evidence>
<proteinExistence type="predicted"/>
<name>A0ABS2PII6_9STRE</name>
<dbReference type="EMBL" id="JAFBEI010000001">
    <property type="protein sequence ID" value="MBM7635250.1"/>
    <property type="molecule type" value="Genomic_DNA"/>
</dbReference>
<dbReference type="Proteomes" id="UP000809081">
    <property type="component" value="Unassembled WGS sequence"/>
</dbReference>
<dbReference type="RefSeq" id="WP_205016206.1">
    <property type="nucleotide sequence ID" value="NZ_JAFBEI010000001.1"/>
</dbReference>
<reference evidence="1 2" key="1">
    <citation type="submission" date="2021-01" db="EMBL/GenBank/DDBJ databases">
        <title>Genomic Encyclopedia of Type Strains, Phase IV (KMG-IV): sequencing the most valuable type-strain genomes for metagenomic binning, comparative biology and taxonomic classification.</title>
        <authorList>
            <person name="Goeker M."/>
        </authorList>
    </citation>
    <scope>NUCLEOTIDE SEQUENCE [LARGE SCALE GENOMIC DNA]</scope>
    <source>
        <strain evidence="1 2">DSM 27513</strain>
    </source>
</reference>
<sequence>MANPNHQKTVKRIARLLFLTRKYEIFKSSGLSLDSFTITKIIPYCGTLEKEMLEKLEECSPLWFYAIIGKTKFG</sequence>